<reference evidence="3 4" key="1">
    <citation type="submission" date="2020-08" db="EMBL/GenBank/DDBJ databases">
        <title>Genomic Encyclopedia of Type Strains, Phase III (KMG-III): the genomes of soil and plant-associated and newly described type strains.</title>
        <authorList>
            <person name="Whitman W."/>
        </authorList>
    </citation>
    <scope>NUCLEOTIDE SEQUENCE [LARGE SCALE GENOMIC DNA]</scope>
    <source>
        <strain evidence="3 4">CECT 8356</strain>
    </source>
</reference>
<organism evidence="3 4">
    <name type="scientific">Microbacterium proteolyticum</name>
    <dbReference type="NCBI Taxonomy" id="1572644"/>
    <lineage>
        <taxon>Bacteria</taxon>
        <taxon>Bacillati</taxon>
        <taxon>Actinomycetota</taxon>
        <taxon>Actinomycetes</taxon>
        <taxon>Micrococcales</taxon>
        <taxon>Microbacteriaceae</taxon>
        <taxon>Microbacterium</taxon>
    </lineage>
</organism>
<dbReference type="InterPro" id="IPR003737">
    <property type="entry name" value="GlcNAc_PI_deacetylase-related"/>
</dbReference>
<dbReference type="Pfam" id="PF02585">
    <property type="entry name" value="PIG-L"/>
    <property type="match status" value="1"/>
</dbReference>
<dbReference type="Proteomes" id="UP000543579">
    <property type="component" value="Unassembled WGS sequence"/>
</dbReference>
<comment type="caution">
    <text evidence="3">The sequence shown here is derived from an EMBL/GenBank/DDBJ whole genome shotgun (WGS) entry which is preliminary data.</text>
</comment>
<evidence type="ECO:0000313" key="3">
    <source>
        <dbReference type="EMBL" id="MBB3159318.1"/>
    </source>
</evidence>
<gene>
    <name evidence="3" type="ORF">FHS07_003036</name>
</gene>
<name>A0A7W5CKE7_9MICO</name>
<protein>
    <submittedName>
        <fullName evidence="3">LmbE family N-acetylglucosaminyl deacetylase</fullName>
    </submittedName>
</protein>
<evidence type="ECO:0000256" key="1">
    <source>
        <dbReference type="ARBA" id="ARBA00022833"/>
    </source>
</evidence>
<dbReference type="SUPFAM" id="SSF102588">
    <property type="entry name" value="LmbE-like"/>
    <property type="match status" value="1"/>
</dbReference>
<dbReference type="EMBL" id="JACHXY010000003">
    <property type="protein sequence ID" value="MBB3159318.1"/>
    <property type="molecule type" value="Genomic_DNA"/>
</dbReference>
<accession>A0A7W5CKE7</accession>
<sequence length="290" mass="30406">MIAGIWAHYDDDLLFAVPTIDEAILAGHGVRQLFLTASDAGSGMSPYVDARETGIRAAYDVMRGSATAWSDRRTVLSNGVAVTTTSPDDDPRISLSFLRLPDGGLTGGGWYATGYRTITKLLRGEVSSLTTLDTGQDLTVAKLITTIAAFVADAGATAVLTIVPDFAEASEGDHPDHSGAGRLVAAAVDTGLLDGSIVRYAVGYPGHTWPANLDDGAVARKLAVFAAYGAHDAVLRRDTEAYLALPGVRDWLRREHLIDDHDIVRASEPHSDPSGGDGAAARHATVAGDA</sequence>
<keyword evidence="1" id="KW-0862">Zinc</keyword>
<dbReference type="AlphaFoldDB" id="A0A7W5CKE7"/>
<evidence type="ECO:0000313" key="4">
    <source>
        <dbReference type="Proteomes" id="UP000543579"/>
    </source>
</evidence>
<feature type="region of interest" description="Disordered" evidence="2">
    <location>
        <begin position="265"/>
        <end position="290"/>
    </location>
</feature>
<dbReference type="Gene3D" id="3.40.50.10320">
    <property type="entry name" value="LmbE-like"/>
    <property type="match status" value="1"/>
</dbReference>
<dbReference type="InterPro" id="IPR024078">
    <property type="entry name" value="LmbE-like_dom_sf"/>
</dbReference>
<proteinExistence type="predicted"/>
<evidence type="ECO:0000256" key="2">
    <source>
        <dbReference type="SAM" id="MobiDB-lite"/>
    </source>
</evidence>
<dbReference type="GO" id="GO:0016137">
    <property type="term" value="P:glycoside metabolic process"/>
    <property type="evidence" value="ECO:0007669"/>
    <property type="project" value="UniProtKB-ARBA"/>
</dbReference>
<dbReference type="RefSeq" id="WP_183420691.1">
    <property type="nucleotide sequence ID" value="NZ_JACHXY010000003.1"/>
</dbReference>